<comment type="caution">
    <text evidence="1">The sequence shown here is derived from an EMBL/GenBank/DDBJ whole genome shotgun (WGS) entry which is preliminary data.</text>
</comment>
<dbReference type="Proteomes" id="UP000287124">
    <property type="component" value="Unassembled WGS sequence"/>
</dbReference>
<gene>
    <name evidence="1" type="ORF">BHE90_010071</name>
</gene>
<sequence length="112" mass="12312">MRRFDAKPYNLWNCDEIPLQIGQPTVFQPENKESLTSMDAVSAAGRAIPSSLTLAAKILLEEHVHADVDDLVVLACIDTGFADLYQAVQWLQHFNCRSCAASENFGGASVEE</sequence>
<organism evidence="1 2">
    <name type="scientific">Fusarium euwallaceae</name>
    <dbReference type="NCBI Taxonomy" id="1147111"/>
    <lineage>
        <taxon>Eukaryota</taxon>
        <taxon>Fungi</taxon>
        <taxon>Dikarya</taxon>
        <taxon>Ascomycota</taxon>
        <taxon>Pezizomycotina</taxon>
        <taxon>Sordariomycetes</taxon>
        <taxon>Hypocreomycetidae</taxon>
        <taxon>Hypocreales</taxon>
        <taxon>Nectriaceae</taxon>
        <taxon>Fusarium</taxon>
        <taxon>Fusarium solani species complex</taxon>
    </lineage>
</organism>
<evidence type="ECO:0000313" key="2">
    <source>
        <dbReference type="Proteomes" id="UP000287124"/>
    </source>
</evidence>
<dbReference type="AlphaFoldDB" id="A0A430LI88"/>
<dbReference type="EMBL" id="MIKF01000185">
    <property type="protein sequence ID" value="RTE75448.1"/>
    <property type="molecule type" value="Genomic_DNA"/>
</dbReference>
<reference evidence="1 2" key="1">
    <citation type="submission" date="2017-06" db="EMBL/GenBank/DDBJ databases">
        <title>Comparative genomic analysis of Ambrosia Fusariam Clade fungi.</title>
        <authorList>
            <person name="Stajich J.E."/>
            <person name="Carrillo J."/>
            <person name="Kijimoto T."/>
            <person name="Eskalen A."/>
            <person name="O'Donnell K."/>
            <person name="Kasson M."/>
        </authorList>
    </citation>
    <scope>NUCLEOTIDE SEQUENCE [LARGE SCALE GENOMIC DNA]</scope>
    <source>
        <strain evidence="1 2">UCR1854</strain>
    </source>
</reference>
<accession>A0A430LI88</accession>
<evidence type="ECO:0000313" key="1">
    <source>
        <dbReference type="EMBL" id="RTE75448.1"/>
    </source>
</evidence>
<name>A0A430LI88_9HYPO</name>
<keyword evidence="2" id="KW-1185">Reference proteome</keyword>
<proteinExistence type="predicted"/>
<protein>
    <submittedName>
        <fullName evidence="1">Uncharacterized protein</fullName>
    </submittedName>
</protein>